<dbReference type="EMBL" id="JNHM01000146">
    <property type="protein sequence ID" value="KDS45288.1"/>
    <property type="molecule type" value="Genomic_DNA"/>
</dbReference>
<comment type="caution">
    <text evidence="1">The sequence shown here is derived from an EMBL/GenBank/DDBJ whole genome shotgun (WGS) entry which is preliminary data.</text>
</comment>
<dbReference type="AlphaFoldDB" id="A0A069S4C9"/>
<evidence type="ECO:0000313" key="1">
    <source>
        <dbReference type="EMBL" id="KDS45288.1"/>
    </source>
</evidence>
<gene>
    <name evidence="1" type="ORF">M099_3984</name>
</gene>
<reference evidence="1 2" key="1">
    <citation type="submission" date="2014-04" db="EMBL/GenBank/DDBJ databases">
        <authorList>
            <person name="Sears C."/>
            <person name="Carroll K."/>
            <person name="Sack B.R."/>
            <person name="Qadri F."/>
            <person name="Myers L.L."/>
            <person name="Chung G.-T."/>
            <person name="Escheverria P."/>
            <person name="Fraser C.M."/>
            <person name="Sadzewicz L."/>
            <person name="Shefchek K.A."/>
            <person name="Tallon L."/>
            <person name="Das S.P."/>
            <person name="Daugherty S."/>
            <person name="Mongodin E.F."/>
        </authorList>
    </citation>
    <scope>NUCLEOTIDE SEQUENCE [LARGE SCALE GENOMIC DNA]</scope>
    <source>
        <strain evidence="1 2">3975 RP4</strain>
    </source>
</reference>
<sequence length="40" mass="4703">MYRIIGRYALCYRYKSVKAALGMTWKRKSLKNGCLLNFGK</sequence>
<evidence type="ECO:0000313" key="2">
    <source>
        <dbReference type="Proteomes" id="UP000027661"/>
    </source>
</evidence>
<proteinExistence type="predicted"/>
<name>A0A069S4C9_PHOVU</name>
<organism evidence="1 2">
    <name type="scientific">Phocaeicola vulgatus str. 3975 RP4</name>
    <dbReference type="NCBI Taxonomy" id="1339352"/>
    <lineage>
        <taxon>Bacteria</taxon>
        <taxon>Pseudomonadati</taxon>
        <taxon>Bacteroidota</taxon>
        <taxon>Bacteroidia</taxon>
        <taxon>Bacteroidales</taxon>
        <taxon>Bacteroidaceae</taxon>
        <taxon>Phocaeicola</taxon>
    </lineage>
</organism>
<dbReference type="Proteomes" id="UP000027661">
    <property type="component" value="Unassembled WGS sequence"/>
</dbReference>
<dbReference type="PATRIC" id="fig|1339352.3.peg.3738"/>
<accession>A0A069S4C9</accession>
<protein>
    <submittedName>
        <fullName evidence="1">Uncharacterized protein</fullName>
    </submittedName>
</protein>